<reference evidence="2" key="1">
    <citation type="journal article" date="2019" name="Int. J. Syst. Evol. Microbiol.">
        <title>The Global Catalogue of Microorganisms (GCM) 10K type strain sequencing project: providing services to taxonomists for standard genome sequencing and annotation.</title>
        <authorList>
            <consortium name="The Broad Institute Genomics Platform"/>
            <consortium name="The Broad Institute Genome Sequencing Center for Infectious Disease"/>
            <person name="Wu L."/>
            <person name="Ma J."/>
        </authorList>
    </citation>
    <scope>NUCLEOTIDE SEQUENCE [LARGE SCALE GENOMIC DNA]</scope>
    <source>
        <strain evidence="2">CCUG 57401</strain>
    </source>
</reference>
<dbReference type="RefSeq" id="WP_376851660.1">
    <property type="nucleotide sequence ID" value="NZ_JBHSMF010000009.1"/>
</dbReference>
<sequence length="104" mass="11193">MSHPYTVALEDAQDLPSSNRITAETRFAASIERALGGADAVASTYRAWVNASESDASHLDRDTAALAVQWPRAFDAARQAAMRDIGELPGAHFEVRLERAHAGS</sequence>
<name>A0ABW0NHC6_9BURK</name>
<keyword evidence="2" id="KW-1185">Reference proteome</keyword>
<protein>
    <submittedName>
        <fullName evidence="1">Uncharacterized protein</fullName>
    </submittedName>
</protein>
<dbReference type="EMBL" id="JBHSMF010000009">
    <property type="protein sequence ID" value="MFC5499437.1"/>
    <property type="molecule type" value="Genomic_DNA"/>
</dbReference>
<gene>
    <name evidence="1" type="ORF">ACFPOE_17965</name>
</gene>
<evidence type="ECO:0000313" key="2">
    <source>
        <dbReference type="Proteomes" id="UP001596037"/>
    </source>
</evidence>
<accession>A0ABW0NHC6</accession>
<comment type="caution">
    <text evidence="1">The sequence shown here is derived from an EMBL/GenBank/DDBJ whole genome shotgun (WGS) entry which is preliminary data.</text>
</comment>
<proteinExistence type="predicted"/>
<organism evidence="1 2">
    <name type="scientific">Caenimonas terrae</name>
    <dbReference type="NCBI Taxonomy" id="696074"/>
    <lineage>
        <taxon>Bacteria</taxon>
        <taxon>Pseudomonadati</taxon>
        <taxon>Pseudomonadota</taxon>
        <taxon>Betaproteobacteria</taxon>
        <taxon>Burkholderiales</taxon>
        <taxon>Comamonadaceae</taxon>
        <taxon>Caenimonas</taxon>
    </lineage>
</organism>
<evidence type="ECO:0000313" key="1">
    <source>
        <dbReference type="EMBL" id="MFC5499437.1"/>
    </source>
</evidence>
<dbReference type="Proteomes" id="UP001596037">
    <property type="component" value="Unassembled WGS sequence"/>
</dbReference>